<sequence length="90" mass="10595">LVYARSSTIDRYEVSSRVYPMDEWTDRISLCLDDIGRTTRSMKRWNQIKPEKRFMLRPLVPTTLCRSATFIDTPIRLAICIYSVCSVKFI</sequence>
<organism evidence="1">
    <name type="scientific">Anisakis simplex</name>
    <name type="common">Herring worm</name>
    <dbReference type="NCBI Taxonomy" id="6269"/>
    <lineage>
        <taxon>Eukaryota</taxon>
        <taxon>Metazoa</taxon>
        <taxon>Ecdysozoa</taxon>
        <taxon>Nematoda</taxon>
        <taxon>Chromadorea</taxon>
        <taxon>Rhabditida</taxon>
        <taxon>Spirurina</taxon>
        <taxon>Ascaridomorpha</taxon>
        <taxon>Ascaridoidea</taxon>
        <taxon>Anisakidae</taxon>
        <taxon>Anisakis</taxon>
        <taxon>Anisakis simplex complex</taxon>
    </lineage>
</organism>
<dbReference type="AlphaFoldDB" id="A0A0M3JTL2"/>
<protein>
    <submittedName>
        <fullName evidence="1">Ovule protein</fullName>
    </submittedName>
</protein>
<evidence type="ECO:0000313" key="1">
    <source>
        <dbReference type="WBParaSite" id="ASIM_0001137901-mRNA-1"/>
    </source>
</evidence>
<proteinExistence type="predicted"/>
<accession>A0A0M3JTL2</accession>
<dbReference type="WBParaSite" id="ASIM_0001137901-mRNA-1">
    <property type="protein sequence ID" value="ASIM_0001137901-mRNA-1"/>
    <property type="gene ID" value="ASIM_0001137901"/>
</dbReference>
<reference evidence="1" key="1">
    <citation type="submission" date="2017-02" db="UniProtKB">
        <authorList>
            <consortium name="WormBaseParasite"/>
        </authorList>
    </citation>
    <scope>IDENTIFICATION</scope>
</reference>
<name>A0A0M3JTL2_ANISI</name>